<keyword evidence="5" id="KW-1185">Reference proteome</keyword>
<evidence type="ECO:0000256" key="2">
    <source>
        <dbReference type="ARBA" id="ARBA00019418"/>
    </source>
</evidence>
<dbReference type="RefSeq" id="WP_161314975.1">
    <property type="nucleotide sequence ID" value="NZ_WTUW01000002.1"/>
</dbReference>
<keyword evidence="3" id="KW-0143">Chaperone</keyword>
<dbReference type="AlphaFoldDB" id="A0A6L8W812"/>
<evidence type="ECO:0000256" key="3">
    <source>
        <dbReference type="ARBA" id="ARBA00023186"/>
    </source>
</evidence>
<protein>
    <recommendedName>
        <fullName evidence="2">FAD assembly factor SdhE</fullName>
    </recommendedName>
</protein>
<dbReference type="EMBL" id="WTUW01000002">
    <property type="protein sequence ID" value="MZR30387.1"/>
    <property type="molecule type" value="Genomic_DNA"/>
</dbReference>
<dbReference type="GO" id="GO:0006099">
    <property type="term" value="P:tricarboxylic acid cycle"/>
    <property type="evidence" value="ECO:0007669"/>
    <property type="project" value="TreeGrafter"/>
</dbReference>
<proteinExistence type="inferred from homology"/>
<comment type="caution">
    <text evidence="4">The sequence shown here is derived from an EMBL/GenBank/DDBJ whole genome shotgun (WGS) entry which is preliminary data.</text>
</comment>
<dbReference type="Gene3D" id="1.10.150.250">
    <property type="entry name" value="Flavinator of succinate dehydrogenase"/>
    <property type="match status" value="1"/>
</dbReference>
<organism evidence="4 5">
    <name type="scientific">Sneathiella litorea</name>
    <dbReference type="NCBI Taxonomy" id="2606216"/>
    <lineage>
        <taxon>Bacteria</taxon>
        <taxon>Pseudomonadati</taxon>
        <taxon>Pseudomonadota</taxon>
        <taxon>Alphaproteobacteria</taxon>
        <taxon>Sneathiellales</taxon>
        <taxon>Sneathiellaceae</taxon>
        <taxon>Sneathiella</taxon>
    </lineage>
</organism>
<dbReference type="SUPFAM" id="SSF109910">
    <property type="entry name" value="YgfY-like"/>
    <property type="match status" value="1"/>
</dbReference>
<dbReference type="InterPro" id="IPR005631">
    <property type="entry name" value="SDH"/>
</dbReference>
<dbReference type="PANTHER" id="PTHR12469:SF2">
    <property type="entry name" value="SUCCINATE DEHYDROGENASE ASSEMBLY FACTOR 2, MITOCHONDRIAL"/>
    <property type="match status" value="1"/>
</dbReference>
<name>A0A6L8W812_9PROT</name>
<evidence type="ECO:0000313" key="5">
    <source>
        <dbReference type="Proteomes" id="UP000476030"/>
    </source>
</evidence>
<accession>A0A6L8W812</accession>
<dbReference type="FunFam" id="1.10.150.250:FF:000002">
    <property type="entry name" value="Succinate dehydrogenase assembly factor 2, mitochondrial"/>
    <property type="match status" value="1"/>
</dbReference>
<evidence type="ECO:0000256" key="1">
    <source>
        <dbReference type="ARBA" id="ARBA00008571"/>
    </source>
</evidence>
<comment type="similarity">
    <text evidence="1">Belongs to the SdhE FAD assembly factor family.</text>
</comment>
<evidence type="ECO:0000313" key="4">
    <source>
        <dbReference type="EMBL" id="MZR30387.1"/>
    </source>
</evidence>
<dbReference type="Pfam" id="PF03937">
    <property type="entry name" value="Sdh5"/>
    <property type="match status" value="1"/>
</dbReference>
<dbReference type="PANTHER" id="PTHR12469">
    <property type="entry name" value="PROTEIN EMI5 HOMOLOG, MITOCHONDRIAL"/>
    <property type="match status" value="1"/>
</dbReference>
<dbReference type="InterPro" id="IPR036714">
    <property type="entry name" value="SDH_sf"/>
</dbReference>
<gene>
    <name evidence="4" type="ORF">GQE98_07030</name>
</gene>
<dbReference type="Proteomes" id="UP000476030">
    <property type="component" value="Unassembled WGS sequence"/>
</dbReference>
<reference evidence="4 5" key="1">
    <citation type="submission" date="2019-12" db="EMBL/GenBank/DDBJ databases">
        <title>Snethiella sp. nov. sp. isolated from sea sand.</title>
        <authorList>
            <person name="Kim J."/>
            <person name="Jeong S.E."/>
            <person name="Jung H.S."/>
            <person name="Jeon C.O."/>
        </authorList>
    </citation>
    <scope>NUCLEOTIDE SEQUENCE [LARGE SCALE GENOMIC DNA]</scope>
    <source>
        <strain evidence="4 5">DP05</strain>
    </source>
</reference>
<sequence length="92" mass="10843">MTEDITIRRKRLIHRSLYTGMKETDLLLGGFARKYLPEFSPEELDIYETLLKAGDPNIYVWAVGREETPPEFQTNVMALLKEYTQFEQRSKD</sequence>